<dbReference type="EMBL" id="BGPR01117088">
    <property type="protein sequence ID" value="GBN08927.1"/>
    <property type="molecule type" value="Genomic_DNA"/>
</dbReference>
<evidence type="ECO:0000313" key="2">
    <source>
        <dbReference type="Proteomes" id="UP000499080"/>
    </source>
</evidence>
<reference evidence="1 2" key="1">
    <citation type="journal article" date="2019" name="Sci. Rep.">
        <title>Orb-weaving spider Araneus ventricosus genome elucidates the spidroin gene catalogue.</title>
        <authorList>
            <person name="Kono N."/>
            <person name="Nakamura H."/>
            <person name="Ohtoshi R."/>
            <person name="Moran D.A.P."/>
            <person name="Shinohara A."/>
            <person name="Yoshida Y."/>
            <person name="Fujiwara M."/>
            <person name="Mori M."/>
            <person name="Tomita M."/>
            <person name="Arakawa K."/>
        </authorList>
    </citation>
    <scope>NUCLEOTIDE SEQUENCE [LARGE SCALE GENOMIC DNA]</scope>
</reference>
<dbReference type="Proteomes" id="UP000499080">
    <property type="component" value="Unassembled WGS sequence"/>
</dbReference>
<name>A0A4Y2L556_ARAVE</name>
<dbReference type="AlphaFoldDB" id="A0A4Y2L556"/>
<gene>
    <name evidence="1" type="ORF">AVEN_150666_1</name>
</gene>
<comment type="caution">
    <text evidence="1">The sequence shown here is derived from an EMBL/GenBank/DDBJ whole genome shotgun (WGS) entry which is preliminary data.</text>
</comment>
<evidence type="ECO:0000313" key="1">
    <source>
        <dbReference type="EMBL" id="GBN08927.1"/>
    </source>
</evidence>
<keyword evidence="2" id="KW-1185">Reference proteome</keyword>
<feature type="non-terminal residue" evidence="1">
    <location>
        <position position="1"/>
    </location>
</feature>
<sequence length="24" mass="2888">SEEDIEREKEDLRNVAWFQAGIPR</sequence>
<organism evidence="1 2">
    <name type="scientific">Araneus ventricosus</name>
    <name type="common">Orbweaver spider</name>
    <name type="synonym">Epeira ventricosa</name>
    <dbReference type="NCBI Taxonomy" id="182803"/>
    <lineage>
        <taxon>Eukaryota</taxon>
        <taxon>Metazoa</taxon>
        <taxon>Ecdysozoa</taxon>
        <taxon>Arthropoda</taxon>
        <taxon>Chelicerata</taxon>
        <taxon>Arachnida</taxon>
        <taxon>Araneae</taxon>
        <taxon>Araneomorphae</taxon>
        <taxon>Entelegynae</taxon>
        <taxon>Araneoidea</taxon>
        <taxon>Araneidae</taxon>
        <taxon>Araneus</taxon>
    </lineage>
</organism>
<protein>
    <submittedName>
        <fullName evidence="1">Uncharacterized protein</fullName>
    </submittedName>
</protein>
<proteinExistence type="predicted"/>
<accession>A0A4Y2L556</accession>